<accession>A0A8K0X6W6</accession>
<evidence type="ECO:0008006" key="4">
    <source>
        <dbReference type="Google" id="ProtNLM"/>
    </source>
</evidence>
<name>A0A8K0X6W6_9PEZI</name>
<keyword evidence="3" id="KW-1185">Reference proteome</keyword>
<evidence type="ECO:0000256" key="1">
    <source>
        <dbReference type="SAM" id="MobiDB-lite"/>
    </source>
</evidence>
<gene>
    <name evidence="2" type="ORF">B0T11DRAFT_67220</name>
</gene>
<evidence type="ECO:0000313" key="3">
    <source>
        <dbReference type="Proteomes" id="UP000813385"/>
    </source>
</evidence>
<sequence>MAPFTERCPTELLAAILSSCESLGDVKALILTCRRIHAVWLAQAPLIIATIGPRVVVEFDTALMAARAIEIVHKAELAGELPPAIDTRTLSFSFRRPTPEELGAVVGLDHFAKCIQARYCRIFDASQHAQERYYTPQGRWPADRRRHECDGGEWSPEEPEGMEMWTRRFRGAVYTALLLGALLARPYQKPFVRENAEGWREKVVGRLGEWRHTGEWSDFTIGEVAYLRRFPVFDFIDEDGGHQGAFGDVGRWFIESTLERIRREPALTECPSRSLPGPRAHWKGGADEDDDSIWGEEPPAEDLFEGFTSGSRAECEGVLWVVMQTVHMFEFFLESIVDHPTAPSLGRDTDFSPDEVLAIHDATHRTANVVLLGTFRAETVSLPSDPEQGRRLPARLAVPPDPAPKPHGQREFADIPGTLTIIYVGGLVPNILDGSEAPPPPLQFFTYLLRAHFNLRFTPGTFEVSRNTRQQPYRQFKWRAALFANGFDDVPKRTWFRKDKGIERRLLDVTNGTEILEKYDASAASEARMMVCDPRTYDTFEFFQQLGIYEDEDDSESATSSGGE</sequence>
<dbReference type="Proteomes" id="UP000813385">
    <property type="component" value="Unassembled WGS sequence"/>
</dbReference>
<dbReference type="OrthoDB" id="5280464at2759"/>
<dbReference type="AlphaFoldDB" id="A0A8K0X6W6"/>
<feature type="region of interest" description="Disordered" evidence="1">
    <location>
        <begin position="269"/>
        <end position="293"/>
    </location>
</feature>
<evidence type="ECO:0000313" key="2">
    <source>
        <dbReference type="EMBL" id="KAH7368760.1"/>
    </source>
</evidence>
<dbReference type="EMBL" id="JAGPXD010000002">
    <property type="protein sequence ID" value="KAH7368760.1"/>
    <property type="molecule type" value="Genomic_DNA"/>
</dbReference>
<proteinExistence type="predicted"/>
<comment type="caution">
    <text evidence="2">The sequence shown here is derived from an EMBL/GenBank/DDBJ whole genome shotgun (WGS) entry which is preliminary data.</text>
</comment>
<protein>
    <recommendedName>
        <fullName evidence="4">F-box domain-containing protein</fullName>
    </recommendedName>
</protein>
<reference evidence="2" key="1">
    <citation type="journal article" date="2021" name="Nat. Commun.">
        <title>Genetic determinants of endophytism in the Arabidopsis root mycobiome.</title>
        <authorList>
            <person name="Mesny F."/>
            <person name="Miyauchi S."/>
            <person name="Thiergart T."/>
            <person name="Pickel B."/>
            <person name="Atanasova L."/>
            <person name="Karlsson M."/>
            <person name="Huettel B."/>
            <person name="Barry K.W."/>
            <person name="Haridas S."/>
            <person name="Chen C."/>
            <person name="Bauer D."/>
            <person name="Andreopoulos W."/>
            <person name="Pangilinan J."/>
            <person name="LaButti K."/>
            <person name="Riley R."/>
            <person name="Lipzen A."/>
            <person name="Clum A."/>
            <person name="Drula E."/>
            <person name="Henrissat B."/>
            <person name="Kohler A."/>
            <person name="Grigoriev I.V."/>
            <person name="Martin F.M."/>
            <person name="Hacquard S."/>
        </authorList>
    </citation>
    <scope>NUCLEOTIDE SEQUENCE</scope>
    <source>
        <strain evidence="2">MPI-CAGE-AT-0016</strain>
    </source>
</reference>
<organism evidence="2 3">
    <name type="scientific">Plectosphaerella cucumerina</name>
    <dbReference type="NCBI Taxonomy" id="40658"/>
    <lineage>
        <taxon>Eukaryota</taxon>
        <taxon>Fungi</taxon>
        <taxon>Dikarya</taxon>
        <taxon>Ascomycota</taxon>
        <taxon>Pezizomycotina</taxon>
        <taxon>Sordariomycetes</taxon>
        <taxon>Hypocreomycetidae</taxon>
        <taxon>Glomerellales</taxon>
        <taxon>Plectosphaerellaceae</taxon>
        <taxon>Plectosphaerella</taxon>
    </lineage>
</organism>